<gene>
    <name evidence="1" type="ORF">J2853_002536</name>
</gene>
<keyword evidence="2" id="KW-1185">Reference proteome</keyword>
<evidence type="ECO:0000313" key="2">
    <source>
        <dbReference type="Proteomes" id="UP001225356"/>
    </source>
</evidence>
<reference evidence="1 2" key="1">
    <citation type="submission" date="2023-07" db="EMBL/GenBank/DDBJ databases">
        <title>Sequencing the genomes of 1000 actinobacteria strains.</title>
        <authorList>
            <person name="Klenk H.-P."/>
        </authorList>
    </citation>
    <scope>NUCLEOTIDE SEQUENCE [LARGE SCALE GENOMIC DNA]</scope>
    <source>
        <strain evidence="1 2">DSM 46740</strain>
    </source>
</reference>
<protein>
    <submittedName>
        <fullName evidence="1">Uncharacterized protein</fullName>
    </submittedName>
</protein>
<name>A0ABT9Q999_9ACTN</name>
<organism evidence="1 2">
    <name type="scientific">Streptosporangium lutulentum</name>
    <dbReference type="NCBI Taxonomy" id="1461250"/>
    <lineage>
        <taxon>Bacteria</taxon>
        <taxon>Bacillati</taxon>
        <taxon>Actinomycetota</taxon>
        <taxon>Actinomycetes</taxon>
        <taxon>Streptosporangiales</taxon>
        <taxon>Streptosporangiaceae</taxon>
        <taxon>Streptosporangium</taxon>
    </lineage>
</organism>
<dbReference type="Proteomes" id="UP001225356">
    <property type="component" value="Unassembled WGS sequence"/>
</dbReference>
<dbReference type="EMBL" id="JAUSQU010000001">
    <property type="protein sequence ID" value="MDP9843325.1"/>
    <property type="molecule type" value="Genomic_DNA"/>
</dbReference>
<accession>A0ABT9Q999</accession>
<sequence>MSGLFQVIAVHCFFHCGHVERGITPEGPHNGMEQHYRKRHADDIERIRRNYLISIY</sequence>
<comment type="caution">
    <text evidence="1">The sequence shown here is derived from an EMBL/GenBank/DDBJ whole genome shotgun (WGS) entry which is preliminary data.</text>
</comment>
<proteinExistence type="predicted"/>
<evidence type="ECO:0000313" key="1">
    <source>
        <dbReference type="EMBL" id="MDP9843325.1"/>
    </source>
</evidence>
<dbReference type="RefSeq" id="WP_307557469.1">
    <property type="nucleotide sequence ID" value="NZ_JAUSQU010000001.1"/>
</dbReference>